<dbReference type="GO" id="GO:0005929">
    <property type="term" value="C:cilium"/>
    <property type="evidence" value="ECO:0007669"/>
    <property type="project" value="UniProtKB-SubCell"/>
</dbReference>
<gene>
    <name evidence="8" type="ORF">AMSG_05853</name>
</gene>
<dbReference type="GeneID" id="25565170"/>
<dbReference type="GO" id="GO:0030992">
    <property type="term" value="C:intraciliary transport particle B"/>
    <property type="evidence" value="ECO:0007669"/>
    <property type="project" value="TreeGrafter"/>
</dbReference>
<dbReference type="GO" id="GO:0005815">
    <property type="term" value="C:microtubule organizing center"/>
    <property type="evidence" value="ECO:0007669"/>
    <property type="project" value="TreeGrafter"/>
</dbReference>
<name>A0A0L0DDC6_THETB</name>
<protein>
    <submittedName>
        <fullName evidence="8">Clusterin-associated protein 1</fullName>
    </submittedName>
</protein>
<dbReference type="STRING" id="461836.A0A0L0DDC6"/>
<evidence type="ECO:0000256" key="5">
    <source>
        <dbReference type="ARBA" id="ARBA00023069"/>
    </source>
</evidence>
<sequence length="308" mass="34202">MSYRNVRDFTEMMRALGYPEAISLEAFRYPNFILVSDVLVWLVRRYDAHAQIPTDIETESDRELFLTAVVSFMYKQARIKLNPRKLLMADGYAVKELLKLASLLYKASKVVAKAGGDALAAITRALASELTKLSAELFDLLEREEALRSSRTSAIERNLDMDALAKSIRAAAAAAKQKTDAILERFKSLSSDEEHLRKKISKKEDELARKGQRMDDLKGQRPAYMDDYQLKDAAQFDEAAKSLEALRTKLHREEEARILGDDAELSDDHPTGSPSHPAAQVRGSFAGGDDSSSSGGSSIGSDDEDSDF</sequence>
<proteinExistence type="inferred from homology"/>
<comment type="subcellular location">
    <subcellularLocation>
        <location evidence="1">Cell projection</location>
        <location evidence="1">Cilium</location>
    </subcellularLocation>
</comment>
<organism evidence="8 9">
    <name type="scientific">Thecamonas trahens ATCC 50062</name>
    <dbReference type="NCBI Taxonomy" id="461836"/>
    <lineage>
        <taxon>Eukaryota</taxon>
        <taxon>Apusozoa</taxon>
        <taxon>Apusomonadida</taxon>
        <taxon>Apusomonadidae</taxon>
        <taxon>Thecamonas</taxon>
    </lineage>
</organism>
<feature type="region of interest" description="Disordered" evidence="7">
    <location>
        <begin position="194"/>
        <end position="222"/>
    </location>
</feature>
<dbReference type="eggNOG" id="KOG3647">
    <property type="taxonomic scope" value="Eukaryota"/>
</dbReference>
<dbReference type="Pfam" id="PF10234">
    <property type="entry name" value="Cluap1"/>
    <property type="match status" value="1"/>
</dbReference>
<feature type="compositionally biased region" description="Low complexity" evidence="7">
    <location>
        <begin position="283"/>
        <end position="300"/>
    </location>
</feature>
<feature type="compositionally biased region" description="Basic and acidic residues" evidence="7">
    <location>
        <begin position="257"/>
        <end position="270"/>
    </location>
</feature>
<reference evidence="8 9" key="1">
    <citation type="submission" date="2010-05" db="EMBL/GenBank/DDBJ databases">
        <title>The Genome Sequence of Thecamonas trahens ATCC 50062.</title>
        <authorList>
            <consortium name="The Broad Institute Genome Sequencing Platform"/>
            <person name="Russ C."/>
            <person name="Cuomo C."/>
            <person name="Shea T."/>
            <person name="Young S.K."/>
            <person name="Zeng Q."/>
            <person name="Koehrsen M."/>
            <person name="Haas B."/>
            <person name="Borodovsky M."/>
            <person name="Guigo R."/>
            <person name="Alvarado L."/>
            <person name="Berlin A."/>
            <person name="Bochicchio J."/>
            <person name="Borenstein D."/>
            <person name="Chapman S."/>
            <person name="Chen Z."/>
            <person name="Freedman E."/>
            <person name="Gellesch M."/>
            <person name="Goldberg J."/>
            <person name="Griggs A."/>
            <person name="Gujja S."/>
            <person name="Heilman E."/>
            <person name="Heiman D."/>
            <person name="Hepburn T."/>
            <person name="Howarth C."/>
            <person name="Jen D."/>
            <person name="Larson L."/>
            <person name="Mehta T."/>
            <person name="Park D."/>
            <person name="Pearson M."/>
            <person name="Roberts A."/>
            <person name="Saif S."/>
            <person name="Shenoy N."/>
            <person name="Sisk P."/>
            <person name="Stolte C."/>
            <person name="Sykes S."/>
            <person name="Thomson T."/>
            <person name="Walk T."/>
            <person name="White J."/>
            <person name="Yandava C."/>
            <person name="Burger G."/>
            <person name="Gray M.W."/>
            <person name="Holland P.W.H."/>
            <person name="King N."/>
            <person name="Lang F.B.F."/>
            <person name="Roger A.J."/>
            <person name="Ruiz-Trillo I."/>
            <person name="Lander E."/>
            <person name="Nusbaum C."/>
        </authorList>
    </citation>
    <scope>NUCLEOTIDE SEQUENCE [LARGE SCALE GENOMIC DNA]</scope>
    <source>
        <strain evidence="8 9">ATCC 50062</strain>
    </source>
</reference>
<dbReference type="AlphaFoldDB" id="A0A0L0DDC6"/>
<evidence type="ECO:0000256" key="7">
    <source>
        <dbReference type="SAM" id="MobiDB-lite"/>
    </source>
</evidence>
<evidence type="ECO:0000256" key="1">
    <source>
        <dbReference type="ARBA" id="ARBA00004138"/>
    </source>
</evidence>
<evidence type="ECO:0000313" key="8">
    <source>
        <dbReference type="EMBL" id="KNC50086.1"/>
    </source>
</evidence>
<comment type="similarity">
    <text evidence="2">Belongs to the CLUAP1 family.</text>
</comment>
<dbReference type="InterPro" id="IPR019366">
    <property type="entry name" value="Clusterin-associated_protein-1"/>
</dbReference>
<keyword evidence="9" id="KW-1185">Reference proteome</keyword>
<evidence type="ECO:0000313" key="9">
    <source>
        <dbReference type="Proteomes" id="UP000054408"/>
    </source>
</evidence>
<keyword evidence="4" id="KW-0175">Coiled coil</keyword>
<feature type="region of interest" description="Disordered" evidence="7">
    <location>
        <begin position="257"/>
        <end position="308"/>
    </location>
</feature>
<dbReference type="PANTHER" id="PTHR21547">
    <property type="entry name" value="CLUSTERIN ASSOCIATED PROTEIN 1"/>
    <property type="match status" value="1"/>
</dbReference>
<evidence type="ECO:0000256" key="6">
    <source>
        <dbReference type="ARBA" id="ARBA00023273"/>
    </source>
</evidence>
<dbReference type="EMBL" id="GL349459">
    <property type="protein sequence ID" value="KNC50086.1"/>
    <property type="molecule type" value="Genomic_DNA"/>
</dbReference>
<feature type="compositionally biased region" description="Basic and acidic residues" evidence="7">
    <location>
        <begin position="194"/>
        <end position="219"/>
    </location>
</feature>
<accession>A0A0L0DDC6</accession>
<keyword evidence="5" id="KW-0969">Cilium</keyword>
<dbReference type="PANTHER" id="PTHR21547:SF0">
    <property type="entry name" value="CLUSTERIN-ASSOCIATED PROTEIN 1"/>
    <property type="match status" value="1"/>
</dbReference>
<evidence type="ECO:0000256" key="2">
    <source>
        <dbReference type="ARBA" id="ARBA00008340"/>
    </source>
</evidence>
<dbReference type="Proteomes" id="UP000054408">
    <property type="component" value="Unassembled WGS sequence"/>
</dbReference>
<keyword evidence="6" id="KW-0966">Cell projection</keyword>
<dbReference type="RefSeq" id="XP_013757249.1">
    <property type="nucleotide sequence ID" value="XM_013901795.1"/>
</dbReference>
<evidence type="ECO:0000256" key="4">
    <source>
        <dbReference type="ARBA" id="ARBA00023054"/>
    </source>
</evidence>
<evidence type="ECO:0000256" key="3">
    <source>
        <dbReference type="ARBA" id="ARBA00022794"/>
    </source>
</evidence>
<keyword evidence="3" id="KW-0970">Cilium biogenesis/degradation</keyword>
<dbReference type="OrthoDB" id="438545at2759"/>
<dbReference type="GO" id="GO:0060271">
    <property type="term" value="P:cilium assembly"/>
    <property type="evidence" value="ECO:0007669"/>
    <property type="project" value="TreeGrafter"/>
</dbReference>